<dbReference type="Gene3D" id="3.40.50.150">
    <property type="entry name" value="Vaccinia Virus protein VP39"/>
    <property type="match status" value="1"/>
</dbReference>
<dbReference type="STRING" id="619300.G3AR14"/>
<dbReference type="SUPFAM" id="SSF53335">
    <property type="entry name" value="S-adenosyl-L-methionine-dependent methyltransferases"/>
    <property type="match status" value="1"/>
</dbReference>
<dbReference type="HOGENOM" id="CLU_023588_1_0_1"/>
<evidence type="ECO:0000256" key="6">
    <source>
        <dbReference type="ARBA" id="ARBA00049400"/>
    </source>
</evidence>
<evidence type="ECO:0000256" key="5">
    <source>
        <dbReference type="ARBA" id="ARBA00022694"/>
    </source>
</evidence>
<evidence type="ECO:0000313" key="8">
    <source>
        <dbReference type="EMBL" id="EGW31675.1"/>
    </source>
</evidence>
<evidence type="ECO:0000256" key="2">
    <source>
        <dbReference type="ARBA" id="ARBA00012265"/>
    </source>
</evidence>
<dbReference type="GO" id="GO:0008757">
    <property type="term" value="F:S-adenosylmethionine-dependent methyltransferase activity"/>
    <property type="evidence" value="ECO:0007669"/>
    <property type="project" value="InterPro"/>
</dbReference>
<keyword evidence="3" id="KW-0808">Transferase</keyword>
<dbReference type="GO" id="GO:0005737">
    <property type="term" value="C:cytoplasm"/>
    <property type="evidence" value="ECO:0007669"/>
    <property type="project" value="TreeGrafter"/>
</dbReference>
<dbReference type="GO" id="GO:0030488">
    <property type="term" value="P:tRNA methylation"/>
    <property type="evidence" value="ECO:0007669"/>
    <property type="project" value="TreeGrafter"/>
</dbReference>
<dbReference type="Pfam" id="PF02475">
    <property type="entry name" value="TRM5-TYW2_MTfase"/>
    <property type="match status" value="1"/>
</dbReference>
<feature type="non-terminal residue" evidence="8">
    <location>
        <position position="313"/>
    </location>
</feature>
<comment type="catalytic activity">
    <reaction evidence="6">
        <text>4-demethylwyosine(37) in tRNA(Phe) + S-adenosyl-L-methionine = 4-demethyl-7-[(3S)-3-amino-3-carboxypropyl]wyosine(37) in tRNA(Phe) + S-methyl-5'-thioadenosine + H(+)</text>
        <dbReference type="Rhea" id="RHEA:36355"/>
        <dbReference type="Rhea" id="RHEA-COMP:10164"/>
        <dbReference type="Rhea" id="RHEA-COMP:10378"/>
        <dbReference type="ChEBI" id="CHEBI:15378"/>
        <dbReference type="ChEBI" id="CHEBI:17509"/>
        <dbReference type="ChEBI" id="CHEBI:59789"/>
        <dbReference type="ChEBI" id="CHEBI:64315"/>
        <dbReference type="ChEBI" id="CHEBI:73550"/>
        <dbReference type="EC" id="2.5.1.114"/>
    </reaction>
</comment>
<dbReference type="PROSITE" id="PS51684">
    <property type="entry name" value="SAM_MT_TRM5_TYW2"/>
    <property type="match status" value="1"/>
</dbReference>
<keyword evidence="5" id="KW-0819">tRNA processing</keyword>
<dbReference type="AlphaFoldDB" id="G3AR14"/>
<evidence type="ECO:0000256" key="4">
    <source>
        <dbReference type="ARBA" id="ARBA00022691"/>
    </source>
</evidence>
<dbReference type="EMBL" id="GL996503">
    <property type="protein sequence ID" value="EGW31675.1"/>
    <property type="molecule type" value="Genomic_DNA"/>
</dbReference>
<dbReference type="PANTHER" id="PTHR23245">
    <property type="entry name" value="TRNA METHYLTRANSFERASE"/>
    <property type="match status" value="1"/>
</dbReference>
<proteinExistence type="predicted"/>
<accession>G3AR14</accession>
<dbReference type="GO" id="GO:0008175">
    <property type="term" value="F:tRNA methyltransferase activity"/>
    <property type="evidence" value="ECO:0007669"/>
    <property type="project" value="TreeGrafter"/>
</dbReference>
<dbReference type="OMA" id="FELNPWS"/>
<dbReference type="InParanoid" id="G3AR14"/>
<dbReference type="PIRSF" id="PIRSF038972">
    <property type="entry name" value="Trm12"/>
    <property type="match status" value="1"/>
</dbReference>
<dbReference type="KEGG" id="spaa:SPAPADRAFT_62286"/>
<dbReference type="GeneID" id="18874246"/>
<dbReference type="InterPro" id="IPR056743">
    <property type="entry name" value="TRM5-TYW2-like_MTfase"/>
</dbReference>
<keyword evidence="4" id="KW-0949">S-adenosyl-L-methionine</keyword>
<dbReference type="RefSeq" id="XP_007376453.1">
    <property type="nucleotide sequence ID" value="XM_007376391.1"/>
</dbReference>
<dbReference type="FunCoup" id="G3AR14">
    <property type="interactions" value="30"/>
</dbReference>
<evidence type="ECO:0000256" key="3">
    <source>
        <dbReference type="ARBA" id="ARBA00022679"/>
    </source>
</evidence>
<name>G3AR14_SPAPN</name>
<evidence type="ECO:0000256" key="1">
    <source>
        <dbReference type="ARBA" id="ARBA00004797"/>
    </source>
</evidence>
<protein>
    <recommendedName>
        <fullName evidence="2">tRNA(Phe) (4-demethylwyosine(37)-C(7)) aminocarboxypropyltransferase</fullName>
        <ecNumber evidence="2">2.5.1.114</ecNumber>
    </recommendedName>
</protein>
<dbReference type="Proteomes" id="UP000000709">
    <property type="component" value="Unassembled WGS sequence"/>
</dbReference>
<gene>
    <name evidence="8" type="ORF">SPAPADRAFT_62286</name>
</gene>
<dbReference type="eggNOG" id="KOG1227">
    <property type="taxonomic scope" value="Eukaryota"/>
</dbReference>
<feature type="domain" description="SAM-dependent methyltransferase TRM5/TYW2-type" evidence="7">
    <location>
        <begin position="136"/>
        <end position="313"/>
    </location>
</feature>
<organism evidence="9">
    <name type="scientific">Spathaspora passalidarum (strain NRRL Y-27907 / 11-Y1)</name>
    <dbReference type="NCBI Taxonomy" id="619300"/>
    <lineage>
        <taxon>Eukaryota</taxon>
        <taxon>Fungi</taxon>
        <taxon>Dikarya</taxon>
        <taxon>Ascomycota</taxon>
        <taxon>Saccharomycotina</taxon>
        <taxon>Pichiomycetes</taxon>
        <taxon>Debaryomycetaceae</taxon>
        <taxon>Spathaspora</taxon>
    </lineage>
</organism>
<dbReference type="GO" id="GO:0102522">
    <property type="term" value="F:tRNA 4-demethylwyosine alpha-amino-alpha-carboxypropyltransferase activity"/>
    <property type="evidence" value="ECO:0007669"/>
    <property type="project" value="UniProtKB-EC"/>
</dbReference>
<dbReference type="EC" id="2.5.1.114" evidence="2"/>
<evidence type="ECO:0000259" key="7">
    <source>
        <dbReference type="PROSITE" id="PS51684"/>
    </source>
</evidence>
<reference evidence="8 9" key="1">
    <citation type="journal article" date="2011" name="Proc. Natl. Acad. Sci. U.S.A.">
        <title>Comparative genomics of xylose-fermenting fungi for enhanced biofuel production.</title>
        <authorList>
            <person name="Wohlbach D.J."/>
            <person name="Kuo A."/>
            <person name="Sato T.K."/>
            <person name="Potts K.M."/>
            <person name="Salamov A.A."/>
            <person name="LaButti K.M."/>
            <person name="Sun H."/>
            <person name="Clum A."/>
            <person name="Pangilinan J.L."/>
            <person name="Lindquist E.A."/>
            <person name="Lucas S."/>
            <person name="Lapidus A."/>
            <person name="Jin M."/>
            <person name="Gunawan C."/>
            <person name="Balan V."/>
            <person name="Dale B.E."/>
            <person name="Jeffries T.W."/>
            <person name="Zinkel R."/>
            <person name="Barry K.W."/>
            <person name="Grigoriev I.V."/>
            <person name="Gasch A.P."/>
        </authorList>
    </citation>
    <scope>NUCLEOTIDE SEQUENCE [LARGE SCALE GENOMIC DNA]</scope>
    <source>
        <strain evidence="9">NRRL Y-27907 / 11-Y1</strain>
    </source>
</reference>
<dbReference type="InterPro" id="IPR029063">
    <property type="entry name" value="SAM-dependent_MTases_sf"/>
</dbReference>
<sequence>MPIKLIISDPKSVKRIKQCLEQNNQLNKSYKIQKCNDKFEIFTNLPEITEEFTQYHYEIYEERPKQAEITLESVIKKFLNLKNVAICNELVIPKRWSIYPPMILFNSNTFDSQPWQELFNSISSHELFTYIILHQQDVFGTSEITHIAVNKPIIESDIMRRPFNVLPLYGDFGPATSFDNPTEMDFSNAFWCHVVQNGIYQTWAPRYTMFSRGNIKEKKRVLETCKNLKGTVVFDFYCGIGYFSLSYLKNGARLMCWELNPWSVEGFRRALEHAKYTYLIIRPDDNFSYQQYQETIVDVIIFIESNENIPKRL</sequence>
<dbReference type="GO" id="GO:0031591">
    <property type="term" value="P:wybutosine biosynthetic process"/>
    <property type="evidence" value="ECO:0007669"/>
    <property type="project" value="InterPro"/>
</dbReference>
<dbReference type="InterPro" id="IPR026274">
    <property type="entry name" value="tRNA_wybutosine_synth_prot_2"/>
</dbReference>
<dbReference type="PANTHER" id="PTHR23245:SF25">
    <property type="entry name" value="TRNA WYBUTOSINE-SYNTHESIZING PROTEIN 2 HOMOLOG"/>
    <property type="match status" value="1"/>
</dbReference>
<comment type="pathway">
    <text evidence="1">tRNA modification; wybutosine-tRNA(Phe) biosynthesis.</text>
</comment>
<dbReference type="OrthoDB" id="2387925at2759"/>
<evidence type="ECO:0000313" key="9">
    <source>
        <dbReference type="Proteomes" id="UP000000709"/>
    </source>
</evidence>
<keyword evidence="9" id="KW-1185">Reference proteome</keyword>
<dbReference type="InterPro" id="IPR030382">
    <property type="entry name" value="MeTrfase_TRM5/TYW2"/>
</dbReference>